<evidence type="ECO:0000313" key="7">
    <source>
        <dbReference type="EMBL" id="MET4569010.1"/>
    </source>
</evidence>
<evidence type="ECO:0000256" key="3">
    <source>
        <dbReference type="ARBA" id="ARBA00023315"/>
    </source>
</evidence>
<dbReference type="InterPro" id="IPR029055">
    <property type="entry name" value="Ntn_hydrolases_N"/>
</dbReference>
<gene>
    <name evidence="7" type="ORF">ABIE04_001337</name>
</gene>
<dbReference type="GO" id="GO:0103068">
    <property type="term" value="F:leukotriene C4 gamma-glutamyl transferase activity"/>
    <property type="evidence" value="ECO:0007669"/>
    <property type="project" value="UniProtKB-EC"/>
</dbReference>
<dbReference type="PRINTS" id="PR01210">
    <property type="entry name" value="GGTRANSPTASE"/>
</dbReference>
<dbReference type="PANTHER" id="PTHR43199">
    <property type="entry name" value="GLUTATHIONE HYDROLASE"/>
    <property type="match status" value="1"/>
</dbReference>
<sequence>MIERNTPHGDAVTTCRPPAHGRLRWHGILLALAIGSFGMLAHAQDTAADKTAAVASANALATEAGFEVLARGGNAVDAAIAVGASLSVVQPEASGMGGGFLAVIHDAATGKDTFIDAREMAPQAVSEKDYLKADGTPNRDTSLNGPLAAGIPGFPAGIAYMAGKYGKLPLAVSLSPAIRLAEEGFHPSGALVRSIGHKADVLRRYPASSGKFMPGGKMPQETGIFRDPNQAKTLKALAEKGADGFYKGAVAKELVKSVRAAGGTWTLADLASYRAKERQPIELTYAGYKIVTAPPPSSGGVALAEMLNILAPIDLKSMDEAHRIHYLVEAMRRAFRDHNEYLGDPDFVKMPLDMLLSPYYADGLRQSILPDQATKSAWLPSVHAKDPGMHTTHYSIIDKDGNMVSMTATVNTTLGSSFVAGKTGILLNNEMDDFALVSGQPNAFGLIGGSANAPVGGKRMLSSMTPSIVVGKDRLAVIGSPGGSTIITQVFEGILAFIDGKNAGEITAQKRIHHQFLPDRVDIEKGSDIPADVLAKLKAMGYEINDKESWGNMNVVVWDKTTNTKTAASDPRNPNGLGKVETIH</sequence>
<dbReference type="InterPro" id="IPR051792">
    <property type="entry name" value="GGT_bact"/>
</dbReference>
<comment type="catalytic activity">
    <reaction evidence="4 5">
        <text>an N-terminal (5-L-glutamyl)-[peptide] + an alpha-amino acid = 5-L-glutamyl amino acid + an N-terminal L-alpha-aminoacyl-[peptide]</text>
        <dbReference type="Rhea" id="RHEA:23904"/>
        <dbReference type="Rhea" id="RHEA-COMP:9780"/>
        <dbReference type="Rhea" id="RHEA-COMP:9795"/>
        <dbReference type="ChEBI" id="CHEBI:77644"/>
        <dbReference type="ChEBI" id="CHEBI:78597"/>
        <dbReference type="ChEBI" id="CHEBI:78599"/>
        <dbReference type="ChEBI" id="CHEBI:78608"/>
        <dbReference type="EC" id="2.3.2.2"/>
    </reaction>
</comment>
<name>A0ABV2PVE3_9GAMM</name>
<keyword evidence="5" id="KW-0317">Glutathione biosynthesis</keyword>
<keyword evidence="5 7" id="KW-0808">Transferase</keyword>
<keyword evidence="3 5" id="KW-0012">Acyltransferase</keyword>
<dbReference type="InterPro" id="IPR043137">
    <property type="entry name" value="GGT_ssub_C"/>
</dbReference>
<comment type="catalytic activity">
    <reaction evidence="2 5">
        <text>glutathione + H2O = L-cysteinylglycine + L-glutamate</text>
        <dbReference type="Rhea" id="RHEA:28807"/>
        <dbReference type="ChEBI" id="CHEBI:15377"/>
        <dbReference type="ChEBI" id="CHEBI:29985"/>
        <dbReference type="ChEBI" id="CHEBI:57925"/>
        <dbReference type="ChEBI" id="CHEBI:61694"/>
        <dbReference type="EC" id="3.4.19.13"/>
    </reaction>
</comment>
<evidence type="ECO:0000256" key="6">
    <source>
        <dbReference type="SAM" id="MobiDB-lite"/>
    </source>
</evidence>
<dbReference type="Gene3D" id="3.60.20.40">
    <property type="match status" value="1"/>
</dbReference>
<evidence type="ECO:0000256" key="2">
    <source>
        <dbReference type="ARBA" id="ARBA00001089"/>
    </source>
</evidence>
<dbReference type="SUPFAM" id="SSF56235">
    <property type="entry name" value="N-terminal nucleophile aminohydrolases (Ntn hydrolases)"/>
    <property type="match status" value="1"/>
</dbReference>
<organism evidence="7 8">
    <name type="scientific">Rhodanobacter soli</name>
    <dbReference type="NCBI Taxonomy" id="590609"/>
    <lineage>
        <taxon>Bacteria</taxon>
        <taxon>Pseudomonadati</taxon>
        <taxon>Pseudomonadota</taxon>
        <taxon>Gammaproteobacteria</taxon>
        <taxon>Lysobacterales</taxon>
        <taxon>Rhodanobacteraceae</taxon>
        <taxon>Rhodanobacter</taxon>
    </lineage>
</organism>
<reference evidence="7 8" key="1">
    <citation type="submission" date="2024-06" db="EMBL/GenBank/DDBJ databases">
        <title>Sorghum-associated microbial communities from plants grown in Nebraska, USA.</title>
        <authorList>
            <person name="Schachtman D."/>
        </authorList>
    </citation>
    <scope>NUCLEOTIDE SEQUENCE [LARGE SCALE GENOMIC DNA]</scope>
    <source>
        <strain evidence="7 8">1757</strain>
    </source>
</reference>
<dbReference type="NCBIfam" id="TIGR00066">
    <property type="entry name" value="g_glut_trans"/>
    <property type="match status" value="1"/>
</dbReference>
<keyword evidence="8" id="KW-1185">Reference proteome</keyword>
<evidence type="ECO:0000256" key="4">
    <source>
        <dbReference type="ARBA" id="ARBA00047417"/>
    </source>
</evidence>
<comment type="pathway">
    <text evidence="5">Sulfur metabolism; glutathione metabolism.</text>
</comment>
<feature type="region of interest" description="Disordered" evidence="6">
    <location>
        <begin position="565"/>
        <end position="584"/>
    </location>
</feature>
<dbReference type="EMBL" id="JBEPSD010000001">
    <property type="protein sequence ID" value="MET4569010.1"/>
    <property type="molecule type" value="Genomic_DNA"/>
</dbReference>
<keyword evidence="5 7" id="KW-0378">Hydrolase</keyword>
<dbReference type="Pfam" id="PF01019">
    <property type="entry name" value="G_glu_transpept"/>
    <property type="match status" value="1"/>
</dbReference>
<proteinExistence type="inferred from homology"/>
<evidence type="ECO:0000313" key="8">
    <source>
        <dbReference type="Proteomes" id="UP001549251"/>
    </source>
</evidence>
<accession>A0ABV2PVE3</accession>
<evidence type="ECO:0000256" key="5">
    <source>
        <dbReference type="RuleBase" id="RU368036"/>
    </source>
</evidence>
<dbReference type="EC" id="3.4.19.13" evidence="5"/>
<dbReference type="PANTHER" id="PTHR43199:SF6">
    <property type="entry name" value="GLUTATHIONE HYDROLASE PROENZYME"/>
    <property type="match status" value="1"/>
</dbReference>
<comment type="similarity">
    <text evidence="5">Belongs to the gamma-glutamyltransferase family.</text>
</comment>
<dbReference type="Gene3D" id="1.10.246.130">
    <property type="match status" value="1"/>
</dbReference>
<comment type="PTM">
    <text evidence="5">Cleaved by autocatalysis into a large and a small subunit.</text>
</comment>
<comment type="subunit">
    <text evidence="5">This enzyme consists of two polypeptide chains, which are synthesized in precursor form from a single polypeptide.</text>
</comment>
<dbReference type="InterPro" id="IPR000101">
    <property type="entry name" value="GGT_peptidase"/>
</dbReference>
<protein>
    <recommendedName>
        <fullName evidence="5">Glutathione hydrolase proenzyme</fullName>
        <ecNumber evidence="5">2.3.2.2</ecNumber>
        <ecNumber evidence="5">3.4.19.13</ecNumber>
    </recommendedName>
    <component>
        <recommendedName>
            <fullName evidence="5">Glutathione hydrolase large chain</fullName>
        </recommendedName>
    </component>
    <component>
        <recommendedName>
            <fullName evidence="5">Glutathione hydrolase small chain</fullName>
        </recommendedName>
    </component>
</protein>
<dbReference type="InterPro" id="IPR043138">
    <property type="entry name" value="GGT_lsub"/>
</dbReference>
<comment type="catalytic activity">
    <reaction evidence="1 5">
        <text>an S-substituted glutathione + H2O = an S-substituted L-cysteinylglycine + L-glutamate</text>
        <dbReference type="Rhea" id="RHEA:59468"/>
        <dbReference type="ChEBI" id="CHEBI:15377"/>
        <dbReference type="ChEBI" id="CHEBI:29985"/>
        <dbReference type="ChEBI" id="CHEBI:90779"/>
        <dbReference type="ChEBI" id="CHEBI:143103"/>
        <dbReference type="EC" id="3.4.19.13"/>
    </reaction>
</comment>
<dbReference type="EC" id="2.3.2.2" evidence="5"/>
<dbReference type="GO" id="GO:0036374">
    <property type="term" value="F:glutathione hydrolase activity"/>
    <property type="evidence" value="ECO:0007669"/>
    <property type="project" value="UniProtKB-EC"/>
</dbReference>
<dbReference type="Proteomes" id="UP001549251">
    <property type="component" value="Unassembled WGS sequence"/>
</dbReference>
<comment type="caution">
    <text evidence="7">The sequence shown here is derived from an EMBL/GenBank/DDBJ whole genome shotgun (WGS) entry which is preliminary data.</text>
</comment>
<keyword evidence="5" id="KW-0865">Zymogen</keyword>
<evidence type="ECO:0000256" key="1">
    <source>
        <dbReference type="ARBA" id="ARBA00001049"/>
    </source>
</evidence>